<proteinExistence type="predicted"/>
<protein>
    <recommendedName>
        <fullName evidence="3">PiggyBac transposable element-derived protein 4 C-terminal zinc-ribbon domain-containing protein</fullName>
    </recommendedName>
</protein>
<sequence>MRILWIKLSDDVKQETVPENQYTVPENETLKNRCQKCEQGNMGSHVLSRLSDKTKTCKYHTRYLKKRRETKYGCATCGVHLCRDGCFVRFHNLL</sequence>
<comment type="caution">
    <text evidence="1">The sequence shown here is derived from an EMBL/GenBank/DDBJ whole genome shotgun (WGS) entry which is preliminary data.</text>
</comment>
<dbReference type="AlphaFoldDB" id="A0A9D3YYQ7"/>
<reference evidence="1" key="2">
    <citation type="submission" date="2020-11" db="EMBL/GenBank/DDBJ databases">
        <authorList>
            <person name="McCartney M.A."/>
            <person name="Auch B."/>
            <person name="Kono T."/>
            <person name="Mallez S."/>
            <person name="Becker A."/>
            <person name="Gohl D.M."/>
            <person name="Silverstein K.A.T."/>
            <person name="Koren S."/>
            <person name="Bechman K.B."/>
            <person name="Herman A."/>
            <person name="Abrahante J.E."/>
            <person name="Garbe J."/>
        </authorList>
    </citation>
    <scope>NUCLEOTIDE SEQUENCE</scope>
    <source>
        <strain evidence="1">Duluth1</strain>
        <tissue evidence="1">Whole animal</tissue>
    </source>
</reference>
<dbReference type="Proteomes" id="UP000828390">
    <property type="component" value="Unassembled WGS sequence"/>
</dbReference>
<organism evidence="1 2">
    <name type="scientific">Dreissena polymorpha</name>
    <name type="common">Zebra mussel</name>
    <name type="synonym">Mytilus polymorpha</name>
    <dbReference type="NCBI Taxonomy" id="45954"/>
    <lineage>
        <taxon>Eukaryota</taxon>
        <taxon>Metazoa</taxon>
        <taxon>Spiralia</taxon>
        <taxon>Lophotrochozoa</taxon>
        <taxon>Mollusca</taxon>
        <taxon>Bivalvia</taxon>
        <taxon>Autobranchia</taxon>
        <taxon>Heteroconchia</taxon>
        <taxon>Euheterodonta</taxon>
        <taxon>Imparidentia</taxon>
        <taxon>Neoheterodontei</taxon>
        <taxon>Myida</taxon>
        <taxon>Dreissenoidea</taxon>
        <taxon>Dreissenidae</taxon>
        <taxon>Dreissena</taxon>
    </lineage>
</organism>
<name>A0A9D3YYQ7_DREPO</name>
<gene>
    <name evidence="1" type="ORF">DPMN_069273</name>
</gene>
<evidence type="ECO:0008006" key="3">
    <source>
        <dbReference type="Google" id="ProtNLM"/>
    </source>
</evidence>
<evidence type="ECO:0000313" key="1">
    <source>
        <dbReference type="EMBL" id="KAH3709808.1"/>
    </source>
</evidence>
<accession>A0A9D3YYQ7</accession>
<dbReference type="EMBL" id="JAIWYP010000014">
    <property type="protein sequence ID" value="KAH3709808.1"/>
    <property type="molecule type" value="Genomic_DNA"/>
</dbReference>
<evidence type="ECO:0000313" key="2">
    <source>
        <dbReference type="Proteomes" id="UP000828390"/>
    </source>
</evidence>
<reference evidence="1" key="1">
    <citation type="journal article" date="2019" name="bioRxiv">
        <title>The Genome of the Zebra Mussel, Dreissena polymorpha: A Resource for Invasive Species Research.</title>
        <authorList>
            <person name="McCartney M.A."/>
            <person name="Auch B."/>
            <person name="Kono T."/>
            <person name="Mallez S."/>
            <person name="Zhang Y."/>
            <person name="Obille A."/>
            <person name="Becker A."/>
            <person name="Abrahante J.E."/>
            <person name="Garbe J."/>
            <person name="Badalamenti J.P."/>
            <person name="Herman A."/>
            <person name="Mangelson H."/>
            <person name="Liachko I."/>
            <person name="Sullivan S."/>
            <person name="Sone E.D."/>
            <person name="Koren S."/>
            <person name="Silverstein K.A.T."/>
            <person name="Beckman K.B."/>
            <person name="Gohl D.M."/>
        </authorList>
    </citation>
    <scope>NUCLEOTIDE SEQUENCE</scope>
    <source>
        <strain evidence="1">Duluth1</strain>
        <tissue evidence="1">Whole animal</tissue>
    </source>
</reference>
<keyword evidence="2" id="KW-1185">Reference proteome</keyword>